<reference evidence="7 8" key="1">
    <citation type="submission" date="2024-05" db="EMBL/GenBank/DDBJ databases">
        <title>Genome sequencing and assembly of Indian major carp, Cirrhinus mrigala (Hamilton, 1822).</title>
        <authorList>
            <person name="Mohindra V."/>
            <person name="Chowdhury L.M."/>
            <person name="Lal K."/>
            <person name="Jena J.K."/>
        </authorList>
    </citation>
    <scope>NUCLEOTIDE SEQUENCE [LARGE SCALE GENOMIC DNA]</scope>
    <source>
        <strain evidence="7">CM1030</strain>
        <tissue evidence="7">Blood</tissue>
    </source>
</reference>
<evidence type="ECO:0000313" key="8">
    <source>
        <dbReference type="Proteomes" id="UP001529510"/>
    </source>
</evidence>
<keyword evidence="1" id="KW-0479">Metal-binding</keyword>
<gene>
    <name evidence="7" type="ORF">M9458_013012</name>
</gene>
<dbReference type="SUPFAM" id="SSF57845">
    <property type="entry name" value="B-box zinc-binding domain"/>
    <property type="match status" value="1"/>
</dbReference>
<accession>A0ABD0QVV1</accession>
<comment type="caution">
    <text evidence="7">The sequence shown here is derived from an EMBL/GenBank/DDBJ whole genome shotgun (WGS) entry which is preliminary data.</text>
</comment>
<dbReference type="InterPro" id="IPR001841">
    <property type="entry name" value="Znf_RING"/>
</dbReference>
<dbReference type="InterPro" id="IPR027370">
    <property type="entry name" value="Znf-RING_euk"/>
</dbReference>
<feature type="region of interest" description="Disordered" evidence="5">
    <location>
        <begin position="84"/>
        <end position="109"/>
    </location>
</feature>
<evidence type="ECO:0000256" key="4">
    <source>
        <dbReference type="PROSITE-ProRule" id="PRU00175"/>
    </source>
</evidence>
<keyword evidence="2 4" id="KW-0863">Zinc-finger</keyword>
<evidence type="ECO:0000256" key="5">
    <source>
        <dbReference type="SAM" id="MobiDB-lite"/>
    </source>
</evidence>
<dbReference type="InterPro" id="IPR013083">
    <property type="entry name" value="Znf_RING/FYVE/PHD"/>
</dbReference>
<proteinExistence type="predicted"/>
<dbReference type="PROSITE" id="PS00518">
    <property type="entry name" value="ZF_RING_1"/>
    <property type="match status" value="1"/>
</dbReference>
<evidence type="ECO:0000259" key="6">
    <source>
        <dbReference type="PROSITE" id="PS50089"/>
    </source>
</evidence>
<dbReference type="Gene3D" id="3.30.40.10">
    <property type="entry name" value="Zinc/RING finger domain, C3HC4 (zinc finger)"/>
    <property type="match status" value="1"/>
</dbReference>
<protein>
    <recommendedName>
        <fullName evidence="6">RING-type domain-containing protein</fullName>
    </recommendedName>
</protein>
<dbReference type="SMART" id="SM00184">
    <property type="entry name" value="RING"/>
    <property type="match status" value="1"/>
</dbReference>
<evidence type="ECO:0000256" key="1">
    <source>
        <dbReference type="ARBA" id="ARBA00022723"/>
    </source>
</evidence>
<organism evidence="7 8">
    <name type="scientific">Cirrhinus mrigala</name>
    <name type="common">Mrigala</name>
    <dbReference type="NCBI Taxonomy" id="683832"/>
    <lineage>
        <taxon>Eukaryota</taxon>
        <taxon>Metazoa</taxon>
        <taxon>Chordata</taxon>
        <taxon>Craniata</taxon>
        <taxon>Vertebrata</taxon>
        <taxon>Euteleostomi</taxon>
        <taxon>Actinopterygii</taxon>
        <taxon>Neopterygii</taxon>
        <taxon>Teleostei</taxon>
        <taxon>Ostariophysi</taxon>
        <taxon>Cypriniformes</taxon>
        <taxon>Cyprinidae</taxon>
        <taxon>Labeoninae</taxon>
        <taxon>Labeonini</taxon>
        <taxon>Cirrhinus</taxon>
    </lineage>
</organism>
<feature type="domain" description="RING-type" evidence="6">
    <location>
        <begin position="13"/>
        <end position="57"/>
    </location>
</feature>
<dbReference type="SUPFAM" id="SSF57850">
    <property type="entry name" value="RING/U-box"/>
    <property type="match status" value="1"/>
</dbReference>
<evidence type="ECO:0000256" key="2">
    <source>
        <dbReference type="ARBA" id="ARBA00022771"/>
    </source>
</evidence>
<dbReference type="PANTHER" id="PTHR25465:SF12">
    <property type="entry name" value="E3 UBIQUITIN_ISG15 LIGASE TRIM25 ISOFORM X1"/>
    <property type="match status" value="1"/>
</dbReference>
<sequence>MSARLWTEEQFNCPVCLDLPTDPVTIPCGHSYCMACIADYWDNEGRKNGTYSCPECRQTFNPRPALCRNTMLAEAVEQLRRGTLNSAGRESIKSARHAASSARKGAPKKLPGSAVPCDRCTEPKAAVKTCLVCMASFCENHLKPHNMQEKLKNHELIAPTSDLSQKICPEHKYLQEFFCRSCQINQHKGHESVSTQAERNEKQ</sequence>
<name>A0ABD0QVV1_CIRMR</name>
<evidence type="ECO:0000256" key="3">
    <source>
        <dbReference type="ARBA" id="ARBA00022833"/>
    </source>
</evidence>
<dbReference type="Pfam" id="PF13445">
    <property type="entry name" value="zf-RING_UBOX"/>
    <property type="match status" value="1"/>
</dbReference>
<dbReference type="AlphaFoldDB" id="A0ABD0QVV1"/>
<dbReference type="PANTHER" id="PTHR25465">
    <property type="entry name" value="B-BOX DOMAIN CONTAINING"/>
    <property type="match status" value="1"/>
</dbReference>
<keyword evidence="3" id="KW-0862">Zinc</keyword>
<dbReference type="EMBL" id="JAMKFB020000006">
    <property type="protein sequence ID" value="KAL0190314.1"/>
    <property type="molecule type" value="Genomic_DNA"/>
</dbReference>
<evidence type="ECO:0000313" key="7">
    <source>
        <dbReference type="EMBL" id="KAL0190314.1"/>
    </source>
</evidence>
<dbReference type="InterPro" id="IPR017907">
    <property type="entry name" value="Znf_RING_CS"/>
</dbReference>
<dbReference type="InterPro" id="IPR051051">
    <property type="entry name" value="E3_ubiq-ligase_TRIM/RNF"/>
</dbReference>
<feature type="non-terminal residue" evidence="7">
    <location>
        <position position="203"/>
    </location>
</feature>
<dbReference type="Gene3D" id="4.10.830.40">
    <property type="match status" value="1"/>
</dbReference>
<dbReference type="PROSITE" id="PS50089">
    <property type="entry name" value="ZF_RING_2"/>
    <property type="match status" value="1"/>
</dbReference>
<dbReference type="GO" id="GO:0008270">
    <property type="term" value="F:zinc ion binding"/>
    <property type="evidence" value="ECO:0007669"/>
    <property type="project" value="UniProtKB-KW"/>
</dbReference>
<keyword evidence="8" id="KW-1185">Reference proteome</keyword>
<dbReference type="Proteomes" id="UP001529510">
    <property type="component" value="Unassembled WGS sequence"/>
</dbReference>